<organism evidence="1 2">
    <name type="scientific">Paramecium tetraurelia</name>
    <dbReference type="NCBI Taxonomy" id="5888"/>
    <lineage>
        <taxon>Eukaryota</taxon>
        <taxon>Sar</taxon>
        <taxon>Alveolata</taxon>
        <taxon>Ciliophora</taxon>
        <taxon>Intramacronucleata</taxon>
        <taxon>Oligohymenophorea</taxon>
        <taxon>Peniculida</taxon>
        <taxon>Parameciidae</taxon>
        <taxon>Paramecium</taxon>
    </lineage>
</organism>
<dbReference type="GeneID" id="5014030"/>
<evidence type="ECO:0000313" key="2">
    <source>
        <dbReference type="Proteomes" id="UP000000600"/>
    </source>
</evidence>
<evidence type="ECO:0000313" key="1">
    <source>
        <dbReference type="EMBL" id="CAK60848.1"/>
    </source>
</evidence>
<dbReference type="InParanoid" id="A0BQN1"/>
<dbReference type="HOGENOM" id="CLU_1790645_0_0_1"/>
<dbReference type="AlphaFoldDB" id="A0BQN1"/>
<gene>
    <name evidence="1" type="ORF">GSPATT00031077001</name>
</gene>
<accession>A0BQN1</accession>
<dbReference type="RefSeq" id="XP_001428246.1">
    <property type="nucleotide sequence ID" value="XM_001428209.1"/>
</dbReference>
<keyword evidence="2" id="KW-1185">Reference proteome</keyword>
<reference evidence="1 2" key="1">
    <citation type="journal article" date="2006" name="Nature">
        <title>Global trends of whole-genome duplications revealed by the ciliate Paramecium tetraurelia.</title>
        <authorList>
            <consortium name="Genoscope"/>
            <person name="Aury J.-M."/>
            <person name="Jaillon O."/>
            <person name="Duret L."/>
            <person name="Noel B."/>
            <person name="Jubin C."/>
            <person name="Porcel B.M."/>
            <person name="Segurens B."/>
            <person name="Daubin V."/>
            <person name="Anthouard V."/>
            <person name="Aiach N."/>
            <person name="Arnaiz O."/>
            <person name="Billaut A."/>
            <person name="Beisson J."/>
            <person name="Blanc I."/>
            <person name="Bouhouche K."/>
            <person name="Camara F."/>
            <person name="Duharcourt S."/>
            <person name="Guigo R."/>
            <person name="Gogendeau D."/>
            <person name="Katinka M."/>
            <person name="Keller A.-M."/>
            <person name="Kissmehl R."/>
            <person name="Klotz C."/>
            <person name="Koll F."/>
            <person name="Le Moue A."/>
            <person name="Lepere C."/>
            <person name="Malinsky S."/>
            <person name="Nowacki M."/>
            <person name="Nowak J.K."/>
            <person name="Plattner H."/>
            <person name="Poulain J."/>
            <person name="Ruiz F."/>
            <person name="Serrano V."/>
            <person name="Zagulski M."/>
            <person name="Dessen P."/>
            <person name="Betermier M."/>
            <person name="Weissenbach J."/>
            <person name="Scarpelli C."/>
            <person name="Schachter V."/>
            <person name="Sperling L."/>
            <person name="Meyer E."/>
            <person name="Cohen J."/>
            <person name="Wincker P."/>
        </authorList>
    </citation>
    <scope>NUCLEOTIDE SEQUENCE [LARGE SCALE GENOMIC DNA]</scope>
    <source>
        <strain evidence="1 2">Stock d4-2</strain>
    </source>
</reference>
<dbReference type="KEGG" id="ptm:GSPATT00031077001"/>
<proteinExistence type="predicted"/>
<sequence>MNVSYGLIPMDVQALRNMSHTSSSALDLPQRYLSQIQNRDLDATNIRYLKAKTVQIQPFELVPEDISNHLQKLISDMSEQLLRVVDKLYCPTEKSMIQALSQNINSDGFQKLLEYSRLIILTTQSFHGSFSFSQSIDSSTTLTNC</sequence>
<dbReference type="Proteomes" id="UP000000600">
    <property type="component" value="Unassembled WGS sequence"/>
</dbReference>
<name>A0BQN1_PARTE</name>
<protein>
    <submittedName>
        <fullName evidence="1">Uncharacterized protein</fullName>
    </submittedName>
</protein>
<dbReference type="EMBL" id="CT868009">
    <property type="protein sequence ID" value="CAK60848.1"/>
    <property type="molecule type" value="Genomic_DNA"/>
</dbReference>